<dbReference type="SMART" id="SM00028">
    <property type="entry name" value="TPR"/>
    <property type="match status" value="2"/>
</dbReference>
<keyword evidence="2 3" id="KW-0802">TPR repeat</keyword>
<evidence type="ECO:0000256" key="2">
    <source>
        <dbReference type="ARBA" id="ARBA00022803"/>
    </source>
</evidence>
<accession>A0A0P6YEF6</accession>
<feature type="repeat" description="TPR" evidence="3">
    <location>
        <begin position="259"/>
        <end position="292"/>
    </location>
</feature>
<dbReference type="OrthoDB" id="147016at2"/>
<dbReference type="PROSITE" id="PS50005">
    <property type="entry name" value="TPR"/>
    <property type="match status" value="1"/>
</dbReference>
<reference evidence="5 6" key="1">
    <citation type="submission" date="2015-07" db="EMBL/GenBank/DDBJ databases">
        <title>Whole genome sequence of Ardenticatena maritima DSM 23922.</title>
        <authorList>
            <person name="Hemp J."/>
            <person name="Ward L.M."/>
            <person name="Pace L.A."/>
            <person name="Fischer W.W."/>
        </authorList>
    </citation>
    <scope>NUCLEOTIDE SEQUENCE [LARGE SCALE GENOMIC DNA]</scope>
    <source>
        <strain evidence="5 6">110S</strain>
    </source>
</reference>
<evidence type="ECO:0000256" key="3">
    <source>
        <dbReference type="PROSITE-ProRule" id="PRU00339"/>
    </source>
</evidence>
<evidence type="ECO:0000313" key="6">
    <source>
        <dbReference type="Proteomes" id="UP000050502"/>
    </source>
</evidence>
<name>A0A0P6YEF6_9CHLR</name>
<dbReference type="SUPFAM" id="SSF48452">
    <property type="entry name" value="TPR-like"/>
    <property type="match status" value="1"/>
</dbReference>
<evidence type="ECO:0000256" key="1">
    <source>
        <dbReference type="ARBA" id="ARBA00022737"/>
    </source>
</evidence>
<dbReference type="InterPro" id="IPR013105">
    <property type="entry name" value="TPR_2"/>
</dbReference>
<evidence type="ECO:0000259" key="4">
    <source>
        <dbReference type="Pfam" id="PF13529"/>
    </source>
</evidence>
<dbReference type="Pfam" id="PF13529">
    <property type="entry name" value="Peptidase_C39_2"/>
    <property type="match status" value="1"/>
</dbReference>
<evidence type="ECO:0000313" key="5">
    <source>
        <dbReference type="EMBL" id="KPL88704.1"/>
    </source>
</evidence>
<dbReference type="PATRIC" id="fig|872965.6.peg.1549"/>
<sequence length="305" mass="33969">MLSGVRHEYQRWNNCGPVTIGMALSFFGRPDTQDQTAPFLKPNPDDKNVSPEELAAYAERVGFVAHVGVAGDLPLLKRLLAAQFPVIIETWFLPEPDDGMGHYRLLIGYDDAEGVFIANDSYNGPNLRLPYAETDALWRVFNRTYVVVAPPERADALRAVLGPLSDSANMWAHSLAQAEAAVTAAPDDAFAWFNLGTSRLRTGDIAGAVEAYDRARVLGLPWRMLWYQFGPFEAYYAAGRYEDVLALADANLKTSNDLEESWYWRGMARTALGDIDGARADFERALRLRPTYHEAEQALQHVSTP</sequence>
<dbReference type="InterPro" id="IPR011990">
    <property type="entry name" value="TPR-like_helical_dom_sf"/>
</dbReference>
<keyword evidence="1" id="KW-0677">Repeat</keyword>
<dbReference type="EMBL" id="LGKN01000004">
    <property type="protein sequence ID" value="KPL88704.1"/>
    <property type="molecule type" value="Genomic_DNA"/>
</dbReference>
<dbReference type="Proteomes" id="UP000050502">
    <property type="component" value="Unassembled WGS sequence"/>
</dbReference>
<proteinExistence type="predicted"/>
<dbReference type="InterPro" id="IPR019734">
    <property type="entry name" value="TPR_rpt"/>
</dbReference>
<dbReference type="InterPro" id="IPR039564">
    <property type="entry name" value="Peptidase_C39-like"/>
</dbReference>
<organism evidence="5 6">
    <name type="scientific">Ardenticatena maritima</name>
    <dbReference type="NCBI Taxonomy" id="872965"/>
    <lineage>
        <taxon>Bacteria</taxon>
        <taxon>Bacillati</taxon>
        <taxon>Chloroflexota</taxon>
        <taxon>Ardenticatenia</taxon>
        <taxon>Ardenticatenales</taxon>
        <taxon>Ardenticatenaceae</taxon>
        <taxon>Ardenticatena</taxon>
    </lineage>
</organism>
<comment type="caution">
    <text evidence="5">The sequence shown here is derived from an EMBL/GenBank/DDBJ whole genome shotgun (WGS) entry which is preliminary data.</text>
</comment>
<feature type="domain" description="Peptidase C39-like" evidence="4">
    <location>
        <begin position="5"/>
        <end position="122"/>
    </location>
</feature>
<dbReference type="Pfam" id="PF07719">
    <property type="entry name" value="TPR_2"/>
    <property type="match status" value="1"/>
</dbReference>
<dbReference type="AlphaFoldDB" id="A0A0P6YEF6"/>
<gene>
    <name evidence="5" type="ORF">SE16_07540</name>
</gene>
<dbReference type="Gene3D" id="1.25.40.10">
    <property type="entry name" value="Tetratricopeptide repeat domain"/>
    <property type="match status" value="2"/>
</dbReference>
<dbReference type="Pfam" id="PF13432">
    <property type="entry name" value="TPR_16"/>
    <property type="match status" value="1"/>
</dbReference>
<protein>
    <recommendedName>
        <fullName evidence="4">Peptidase C39-like domain-containing protein</fullName>
    </recommendedName>
</protein>
<dbReference type="Gene3D" id="3.90.70.10">
    <property type="entry name" value="Cysteine proteinases"/>
    <property type="match status" value="1"/>
</dbReference>